<proteinExistence type="predicted"/>
<dbReference type="Proteomes" id="UP001360560">
    <property type="component" value="Unassembled WGS sequence"/>
</dbReference>
<dbReference type="EMBL" id="BTFZ01000004">
    <property type="protein sequence ID" value="GMM35223.1"/>
    <property type="molecule type" value="Genomic_DNA"/>
</dbReference>
<dbReference type="AlphaFoldDB" id="A0AAV5QK57"/>
<protein>
    <submittedName>
        <fullName evidence="1">Uncharacterized protein</fullName>
    </submittedName>
</protein>
<keyword evidence="2" id="KW-1185">Reference proteome</keyword>
<evidence type="ECO:0000313" key="1">
    <source>
        <dbReference type="EMBL" id="GMM35223.1"/>
    </source>
</evidence>
<sequence length="103" mass="11534">MLDHKRQKLNGIGSPTTLNKLLPIESLPRVDGKALSLYNVHGIVIERPIKVLLVVPLEKYGFAPNLESLEVTANEIKKFTADLCNLSKLDCNKMESLNHLEKL</sequence>
<evidence type="ECO:0000313" key="2">
    <source>
        <dbReference type="Proteomes" id="UP001360560"/>
    </source>
</evidence>
<organism evidence="1 2">
    <name type="scientific">Saccharomycopsis crataegensis</name>
    <dbReference type="NCBI Taxonomy" id="43959"/>
    <lineage>
        <taxon>Eukaryota</taxon>
        <taxon>Fungi</taxon>
        <taxon>Dikarya</taxon>
        <taxon>Ascomycota</taxon>
        <taxon>Saccharomycotina</taxon>
        <taxon>Saccharomycetes</taxon>
        <taxon>Saccharomycopsidaceae</taxon>
        <taxon>Saccharomycopsis</taxon>
    </lineage>
</organism>
<dbReference type="GeneID" id="90073202"/>
<comment type="caution">
    <text evidence="1">The sequence shown here is derived from an EMBL/GenBank/DDBJ whole genome shotgun (WGS) entry which is preliminary data.</text>
</comment>
<dbReference type="RefSeq" id="XP_064852223.1">
    <property type="nucleotide sequence ID" value="XM_064996151.1"/>
</dbReference>
<accession>A0AAV5QK57</accession>
<name>A0AAV5QK57_9ASCO</name>
<reference evidence="1 2" key="1">
    <citation type="journal article" date="2023" name="Elife">
        <title>Identification of key yeast species and microbe-microbe interactions impacting larval growth of Drosophila in the wild.</title>
        <authorList>
            <person name="Mure A."/>
            <person name="Sugiura Y."/>
            <person name="Maeda R."/>
            <person name="Honda K."/>
            <person name="Sakurai N."/>
            <person name="Takahashi Y."/>
            <person name="Watada M."/>
            <person name="Katoh T."/>
            <person name="Gotoh A."/>
            <person name="Gotoh Y."/>
            <person name="Taniguchi I."/>
            <person name="Nakamura K."/>
            <person name="Hayashi T."/>
            <person name="Katayama T."/>
            <person name="Uemura T."/>
            <person name="Hattori Y."/>
        </authorList>
    </citation>
    <scope>NUCLEOTIDE SEQUENCE [LARGE SCALE GENOMIC DNA]</scope>
    <source>
        <strain evidence="1 2">SC-9</strain>
    </source>
</reference>
<gene>
    <name evidence="1" type="ORF">DASC09_025480</name>
</gene>